<comment type="caution">
    <text evidence="6">Lacks conserved residue(s) required for the propagation of feature annotation.</text>
</comment>
<dbReference type="SUPFAM" id="SSF54001">
    <property type="entry name" value="Cysteine proteinases"/>
    <property type="match status" value="1"/>
</dbReference>
<accession>A0A915IXH5</accession>
<dbReference type="GO" id="GO:0004198">
    <property type="term" value="F:calcium-dependent cysteine-type endopeptidase activity"/>
    <property type="evidence" value="ECO:0007669"/>
    <property type="project" value="InterPro"/>
</dbReference>
<feature type="domain" description="Calpain catalytic" evidence="7">
    <location>
        <begin position="73"/>
        <end position="374"/>
    </location>
</feature>
<dbReference type="GO" id="GO:0005737">
    <property type="term" value="C:cytoplasm"/>
    <property type="evidence" value="ECO:0007669"/>
    <property type="project" value="TreeGrafter"/>
</dbReference>
<evidence type="ECO:0000256" key="5">
    <source>
        <dbReference type="PIRSR" id="PIRSR622684-1"/>
    </source>
</evidence>
<dbReference type="Proteomes" id="UP000887565">
    <property type="component" value="Unplaced"/>
</dbReference>
<evidence type="ECO:0000313" key="9">
    <source>
        <dbReference type="WBParaSite" id="nRc.2.0.1.t18115-RA"/>
    </source>
</evidence>
<evidence type="ECO:0000256" key="1">
    <source>
        <dbReference type="ARBA" id="ARBA00007623"/>
    </source>
</evidence>
<keyword evidence="2" id="KW-0645">Protease</keyword>
<dbReference type="WBParaSite" id="nRc.2.0.1.t18115-RA">
    <property type="protein sequence ID" value="nRc.2.0.1.t18115-RA"/>
    <property type="gene ID" value="nRc.2.0.1.g18115"/>
</dbReference>
<dbReference type="Gene3D" id="3.90.70.10">
    <property type="entry name" value="Cysteine proteinases"/>
    <property type="match status" value="1"/>
</dbReference>
<dbReference type="AlphaFoldDB" id="A0A915IXH5"/>
<dbReference type="Pfam" id="PF00648">
    <property type="entry name" value="Peptidase_C2"/>
    <property type="match status" value="1"/>
</dbReference>
<evidence type="ECO:0000259" key="7">
    <source>
        <dbReference type="PROSITE" id="PS50203"/>
    </source>
</evidence>
<dbReference type="PRINTS" id="PR00704">
    <property type="entry name" value="CALPAIN"/>
</dbReference>
<keyword evidence="3" id="KW-0378">Hydrolase</keyword>
<name>A0A915IXH5_ROMCU</name>
<dbReference type="CDD" id="cd00044">
    <property type="entry name" value="CysPc"/>
    <property type="match status" value="1"/>
</dbReference>
<dbReference type="PANTHER" id="PTHR10183:SF379">
    <property type="entry name" value="CALPAIN-5"/>
    <property type="match status" value="1"/>
</dbReference>
<sequence length="385" mass="44778">SRLEGIATNPDNIEAIVKKDDCEELLIPSTEELAKEIFQSQFCSSNKILDANPMNAIKIKAYLKEDKSNPSLFVDTEQFPAEVKSLYKRCTYGENSAWSRPHDLLSNAKIIHEFRNEIIDILPGFVENSAFVLACSVIIQKEELIKQIFPNDQSLYGEKYTGLINCRFWRFGTWIDVFIDDRLPCFNNALKTCRSSVINEFWPALCEKAYAKLHGVYEALEYCRFVDILVDFTGFIVEAYDLHEPQKNLYKILCRAIISGAAIFSFLETDWDSESIANNNSMSLNNNESKKSSSALHRRAYNIIDLKRVKRKTGNECLIKIRNPWSLGREWNGPWSDNDHRWSLVDDKTKKWLQFIKKEDGEYWMSFRDFCHYFQQAKSRFLVTP</sequence>
<organism evidence="8 9">
    <name type="scientific">Romanomermis culicivorax</name>
    <name type="common">Nematode worm</name>
    <dbReference type="NCBI Taxonomy" id="13658"/>
    <lineage>
        <taxon>Eukaryota</taxon>
        <taxon>Metazoa</taxon>
        <taxon>Ecdysozoa</taxon>
        <taxon>Nematoda</taxon>
        <taxon>Enoplea</taxon>
        <taxon>Dorylaimia</taxon>
        <taxon>Mermithida</taxon>
        <taxon>Mermithoidea</taxon>
        <taxon>Mermithidae</taxon>
        <taxon>Romanomermis</taxon>
    </lineage>
</organism>
<evidence type="ECO:0000256" key="2">
    <source>
        <dbReference type="ARBA" id="ARBA00022670"/>
    </source>
</evidence>
<evidence type="ECO:0000313" key="8">
    <source>
        <dbReference type="Proteomes" id="UP000887565"/>
    </source>
</evidence>
<dbReference type="PROSITE" id="PS50203">
    <property type="entry name" value="CALPAIN_CAT"/>
    <property type="match status" value="1"/>
</dbReference>
<feature type="active site" evidence="5">
    <location>
        <position position="323"/>
    </location>
</feature>
<dbReference type="InterPro" id="IPR001300">
    <property type="entry name" value="Peptidase_C2_calpain_cat"/>
</dbReference>
<comment type="similarity">
    <text evidence="1">Belongs to the peptidase C2 family.</text>
</comment>
<dbReference type="OMA" id="GENSAWS"/>
<dbReference type="SMART" id="SM00230">
    <property type="entry name" value="CysPc"/>
    <property type="match status" value="1"/>
</dbReference>
<dbReference type="PANTHER" id="PTHR10183">
    <property type="entry name" value="CALPAIN"/>
    <property type="match status" value="1"/>
</dbReference>
<proteinExistence type="inferred from homology"/>
<evidence type="ECO:0000256" key="6">
    <source>
        <dbReference type="PROSITE-ProRule" id="PRU00239"/>
    </source>
</evidence>
<protein>
    <submittedName>
        <fullName evidence="9">Calpain catalytic domain-containing protein</fullName>
    </submittedName>
</protein>
<keyword evidence="8" id="KW-1185">Reference proteome</keyword>
<dbReference type="InterPro" id="IPR022684">
    <property type="entry name" value="Calpain_cysteine_protease"/>
</dbReference>
<keyword evidence="4" id="KW-0788">Thiol protease</keyword>
<reference evidence="9" key="1">
    <citation type="submission" date="2022-11" db="UniProtKB">
        <authorList>
            <consortium name="WormBaseParasite"/>
        </authorList>
    </citation>
    <scope>IDENTIFICATION</scope>
</reference>
<evidence type="ECO:0000256" key="4">
    <source>
        <dbReference type="ARBA" id="ARBA00022807"/>
    </source>
</evidence>
<dbReference type="InterPro" id="IPR038765">
    <property type="entry name" value="Papain-like_cys_pep_sf"/>
</dbReference>
<dbReference type="GO" id="GO:0006508">
    <property type="term" value="P:proteolysis"/>
    <property type="evidence" value="ECO:0007669"/>
    <property type="project" value="UniProtKB-KW"/>
</dbReference>
<evidence type="ECO:0000256" key="3">
    <source>
        <dbReference type="ARBA" id="ARBA00022801"/>
    </source>
</evidence>